<proteinExistence type="predicted"/>
<reference evidence="1" key="1">
    <citation type="submission" date="2021-06" db="EMBL/GenBank/DDBJ databases">
        <title>A collection of bacterial strains from the Burkholderia cepacia Research Laboratory and Repository.</title>
        <authorList>
            <person name="Lipuma J."/>
            <person name="Spilker T."/>
        </authorList>
    </citation>
    <scope>NUCLEOTIDE SEQUENCE</scope>
    <source>
        <strain evidence="1">AU37435</strain>
    </source>
</reference>
<organism evidence="1 2">
    <name type="scientific">Burkholderia multivorans</name>
    <dbReference type="NCBI Taxonomy" id="87883"/>
    <lineage>
        <taxon>Bacteria</taxon>
        <taxon>Pseudomonadati</taxon>
        <taxon>Pseudomonadota</taxon>
        <taxon>Betaproteobacteria</taxon>
        <taxon>Burkholderiales</taxon>
        <taxon>Burkholderiaceae</taxon>
        <taxon>Burkholderia</taxon>
        <taxon>Burkholderia cepacia complex</taxon>
    </lineage>
</organism>
<accession>A0AAP2HQX4</accession>
<evidence type="ECO:0008006" key="3">
    <source>
        <dbReference type="Google" id="ProtNLM"/>
    </source>
</evidence>
<gene>
    <name evidence="1" type="ORF">KTE52_28435</name>
</gene>
<dbReference type="RefSeq" id="WP_217084960.1">
    <property type="nucleotide sequence ID" value="NZ_JAHPMX010000025.1"/>
</dbReference>
<dbReference type="AlphaFoldDB" id="A0AAP2HQX4"/>
<evidence type="ECO:0000313" key="2">
    <source>
        <dbReference type="Proteomes" id="UP001196915"/>
    </source>
</evidence>
<comment type="caution">
    <text evidence="1">The sequence shown here is derived from an EMBL/GenBank/DDBJ whole genome shotgun (WGS) entry which is preliminary data.</text>
</comment>
<protein>
    <recommendedName>
        <fullName evidence="3">Replication protein</fullName>
    </recommendedName>
</protein>
<sequence length="508" mass="56726">MSAADYLNHFEDLWLRLKPFRPIAFGTRLARITGHPKDAMLLSQMVYWTRRGRDVGDNGGWIHKTREHWRIETGLSRDEQEGARARLRNLSLVSEWRGGRPACLHYRINVPLMSELIDGCCTFVRRLPMSIEAMREDESAARELLGPVVPFRRALADLTGSFNAGLVLSRMIQVQRQTADRQGIWFSLTAWEWNRTTGINRRQLDNAKRRLRQMGVLREVRYAGRGTRLWSQIDPVRLHALLDEYATRTARLSSARKLARAEEAPADGLPRLLDVERPVAPGNGAMRVASSPVESVIRGSAAIGISPTRIRQPGAARCALLPSAGLIRYRWRQTYDPNARAYTRITYSTTTTTGAITSGWLRLLGDARPDVGVGFPQVSDEDGAQPGAGVLVWPSVVSAAERGPVSQYLARIPAHDRQLLLDEMAAGHRRQTVRFPVAYIGELVRRYLAGEFVPARGHRVAEARRRSGRHRRDTCPGDARVTPPEIARAHLASLRAQLGCGSTGVCHA</sequence>
<name>A0AAP2HQX4_9BURK</name>
<dbReference type="Proteomes" id="UP001196915">
    <property type="component" value="Unassembled WGS sequence"/>
</dbReference>
<evidence type="ECO:0000313" key="1">
    <source>
        <dbReference type="EMBL" id="MBU9360267.1"/>
    </source>
</evidence>
<dbReference type="EMBL" id="JAHPMX010000025">
    <property type="protein sequence ID" value="MBU9360267.1"/>
    <property type="molecule type" value="Genomic_DNA"/>
</dbReference>